<feature type="compositionally biased region" description="Basic and acidic residues" evidence="7">
    <location>
        <begin position="233"/>
        <end position="243"/>
    </location>
</feature>
<evidence type="ECO:0000313" key="9">
    <source>
        <dbReference type="Proteomes" id="UP000217199"/>
    </source>
</evidence>
<dbReference type="AlphaFoldDB" id="A0A286UPQ9"/>
<dbReference type="SMART" id="SM00275">
    <property type="entry name" value="G_alpha"/>
    <property type="match status" value="1"/>
</dbReference>
<dbReference type="InterPro" id="IPR001019">
    <property type="entry name" value="Gprotein_alpha_su"/>
</dbReference>
<reference evidence="8 9" key="1">
    <citation type="journal article" date="2017" name="Mol. Ecol.">
        <title>Comparative and population genomic landscape of Phellinus noxius: A hypervariable fungus causing root rot in trees.</title>
        <authorList>
            <person name="Chung C.L."/>
            <person name="Lee T.J."/>
            <person name="Akiba M."/>
            <person name="Lee H.H."/>
            <person name="Kuo T.H."/>
            <person name="Liu D."/>
            <person name="Ke H.M."/>
            <person name="Yokoi T."/>
            <person name="Roa M.B."/>
            <person name="Lu M.J."/>
            <person name="Chang Y.Y."/>
            <person name="Ann P.J."/>
            <person name="Tsai J.N."/>
            <person name="Chen C.Y."/>
            <person name="Tzean S.S."/>
            <person name="Ota Y."/>
            <person name="Hattori T."/>
            <person name="Sahashi N."/>
            <person name="Liou R.F."/>
            <person name="Kikuchi T."/>
            <person name="Tsai I.J."/>
        </authorList>
    </citation>
    <scope>NUCLEOTIDE SEQUENCE [LARGE SCALE GENOMIC DNA]</scope>
    <source>
        <strain evidence="8 9">FFPRI411160</strain>
    </source>
</reference>
<keyword evidence="1 6" id="KW-0479">Metal-binding</keyword>
<dbReference type="OrthoDB" id="5817230at2759"/>
<dbReference type="InterPro" id="IPR011025">
    <property type="entry name" value="GproteinA_insert"/>
</dbReference>
<dbReference type="GO" id="GO:0001664">
    <property type="term" value="F:G protein-coupled receptor binding"/>
    <property type="evidence" value="ECO:0007669"/>
    <property type="project" value="TreeGrafter"/>
</dbReference>
<dbReference type="SUPFAM" id="SSF47895">
    <property type="entry name" value="Transducin (alpha subunit), insertion domain"/>
    <property type="match status" value="1"/>
</dbReference>
<dbReference type="Proteomes" id="UP000217199">
    <property type="component" value="Unassembled WGS sequence"/>
</dbReference>
<evidence type="ECO:0000256" key="5">
    <source>
        <dbReference type="PIRSR" id="PIRSR601019-1"/>
    </source>
</evidence>
<dbReference type="InterPro" id="IPR027417">
    <property type="entry name" value="P-loop_NTPase"/>
</dbReference>
<sequence length="494" mass="56435">MGRSIDLTDDPLAAAAAPPSDETPQQRADREREEAEAKRVSDEIDQSLRDERAALRKKKKPVKVLLLGQSESGKSTTLKNFQMAYAQKAWIEERASWRSVVQLNLLRSVNFILDILNEELSGPTTSGSGSDDEEEDTALMDTQLQFSETHKLLKLRLAPLRRVQTDLERRLGSGAEEPIPVTSGMPSEAAPFDIDNLNVKHRTQEFYVRSSTGWKSALDKFRQGSRSSTEADAANRDKERRDREDEETAAIISRCKDDMHALWTDPVIRHMLARRKFRLEDSPGFYLDDIHRIASESYTPSDDDIVRARLRTMGVQEYHFLFERGSEAGQEWLMYDVGGTRTLRHAWVPFFDDVQAIIFLAPINCFDEKLAEDRRVNRLEDSFLIWKAICESELLKRTQLVLFLNKCDLLDRKLKAGVLVKDFVPSFGDRSNTLATVAKYMRTKFREMAKQYSSEPRPIYTHLTSVTDTKATALTLGAVREGILRDHLRDADFI</sequence>
<feature type="binding site" evidence="5">
    <location>
        <begin position="405"/>
        <end position="408"/>
    </location>
    <ligand>
        <name>GTP</name>
        <dbReference type="ChEBI" id="CHEBI:37565"/>
    </ligand>
</feature>
<evidence type="ECO:0000256" key="4">
    <source>
        <dbReference type="ARBA" id="ARBA00023224"/>
    </source>
</evidence>
<dbReference type="GO" id="GO:0007188">
    <property type="term" value="P:adenylate cyclase-modulating G protein-coupled receptor signaling pathway"/>
    <property type="evidence" value="ECO:0007669"/>
    <property type="project" value="TreeGrafter"/>
</dbReference>
<keyword evidence="6" id="KW-0460">Magnesium</keyword>
<evidence type="ECO:0000256" key="7">
    <source>
        <dbReference type="SAM" id="MobiDB-lite"/>
    </source>
</evidence>
<protein>
    <submittedName>
        <fullName evidence="8">G-alpha-domain-containing</fullName>
    </submittedName>
</protein>
<evidence type="ECO:0000256" key="6">
    <source>
        <dbReference type="PIRSR" id="PIRSR601019-2"/>
    </source>
</evidence>
<dbReference type="GO" id="GO:0031683">
    <property type="term" value="F:G-protein beta/gamma-subunit complex binding"/>
    <property type="evidence" value="ECO:0007669"/>
    <property type="project" value="InterPro"/>
</dbReference>
<name>A0A286UPQ9_9AGAM</name>
<dbReference type="GO" id="GO:0005737">
    <property type="term" value="C:cytoplasm"/>
    <property type="evidence" value="ECO:0007669"/>
    <property type="project" value="TreeGrafter"/>
</dbReference>
<feature type="compositionally biased region" description="Low complexity" evidence="7">
    <location>
        <begin position="10"/>
        <end position="23"/>
    </location>
</feature>
<feature type="region of interest" description="Disordered" evidence="7">
    <location>
        <begin position="1"/>
        <end position="45"/>
    </location>
</feature>
<dbReference type="PANTHER" id="PTHR10218">
    <property type="entry name" value="GTP-BINDING PROTEIN ALPHA SUBUNIT"/>
    <property type="match status" value="1"/>
</dbReference>
<dbReference type="GO" id="GO:0005525">
    <property type="term" value="F:GTP binding"/>
    <property type="evidence" value="ECO:0007669"/>
    <property type="project" value="UniProtKB-KW"/>
</dbReference>
<evidence type="ECO:0000256" key="2">
    <source>
        <dbReference type="ARBA" id="ARBA00022741"/>
    </source>
</evidence>
<dbReference type="STRING" id="2282107.A0A286UPQ9"/>
<dbReference type="GO" id="GO:0046872">
    <property type="term" value="F:metal ion binding"/>
    <property type="evidence" value="ECO:0007669"/>
    <property type="project" value="UniProtKB-KW"/>
</dbReference>
<keyword evidence="3 5" id="KW-0342">GTP-binding</keyword>
<dbReference type="Gene3D" id="3.40.50.300">
    <property type="entry name" value="P-loop containing nucleotide triphosphate hydrolases"/>
    <property type="match status" value="2"/>
</dbReference>
<dbReference type="Gene3D" id="1.10.400.10">
    <property type="entry name" value="GI Alpha 1, domain 2-like"/>
    <property type="match status" value="1"/>
</dbReference>
<dbReference type="GO" id="GO:0005834">
    <property type="term" value="C:heterotrimeric G-protein complex"/>
    <property type="evidence" value="ECO:0007669"/>
    <property type="project" value="TreeGrafter"/>
</dbReference>
<comment type="caution">
    <text evidence="8">The sequence shown here is derived from an EMBL/GenBank/DDBJ whole genome shotgun (WGS) entry which is preliminary data.</text>
</comment>
<gene>
    <name evidence="8" type="ORF">PNOK_0153400</name>
</gene>
<feature type="binding site" evidence="5">
    <location>
        <begin position="281"/>
        <end position="282"/>
    </location>
    <ligand>
        <name>GTP</name>
        <dbReference type="ChEBI" id="CHEBI:37565"/>
    </ligand>
</feature>
<dbReference type="PRINTS" id="PR00318">
    <property type="entry name" value="GPROTEINA"/>
</dbReference>
<organism evidence="8 9">
    <name type="scientific">Pyrrhoderma noxium</name>
    <dbReference type="NCBI Taxonomy" id="2282107"/>
    <lineage>
        <taxon>Eukaryota</taxon>
        <taxon>Fungi</taxon>
        <taxon>Dikarya</taxon>
        <taxon>Basidiomycota</taxon>
        <taxon>Agaricomycotina</taxon>
        <taxon>Agaricomycetes</taxon>
        <taxon>Hymenochaetales</taxon>
        <taxon>Hymenochaetaceae</taxon>
        <taxon>Pyrrhoderma</taxon>
    </lineage>
</organism>
<dbReference type="PANTHER" id="PTHR10218:SF360">
    <property type="entry name" value="GUANINE NUCLEOTIDE-BINDING PROTEIN SUBUNIT ALPHA HOMOLOG"/>
    <property type="match status" value="1"/>
</dbReference>
<dbReference type="GO" id="GO:0003924">
    <property type="term" value="F:GTPase activity"/>
    <property type="evidence" value="ECO:0007669"/>
    <property type="project" value="InterPro"/>
</dbReference>
<keyword evidence="2 5" id="KW-0547">Nucleotide-binding</keyword>
<feature type="region of interest" description="Disordered" evidence="7">
    <location>
        <begin position="220"/>
        <end position="247"/>
    </location>
</feature>
<keyword evidence="9" id="KW-1185">Reference proteome</keyword>
<dbReference type="SUPFAM" id="SSF52540">
    <property type="entry name" value="P-loop containing nucleoside triphosphate hydrolases"/>
    <property type="match status" value="1"/>
</dbReference>
<dbReference type="InParanoid" id="A0A286UPQ9"/>
<feature type="binding site" evidence="6">
    <location>
        <position position="312"/>
    </location>
    <ligand>
        <name>Mg(2+)</name>
        <dbReference type="ChEBI" id="CHEBI:18420"/>
    </ligand>
</feature>
<keyword evidence="4" id="KW-0807">Transducer</keyword>
<evidence type="ECO:0000256" key="1">
    <source>
        <dbReference type="ARBA" id="ARBA00022723"/>
    </source>
</evidence>
<dbReference type="EMBL" id="NBII01000002">
    <property type="protein sequence ID" value="PAV21577.1"/>
    <property type="molecule type" value="Genomic_DNA"/>
</dbReference>
<evidence type="ECO:0000256" key="3">
    <source>
        <dbReference type="ARBA" id="ARBA00023134"/>
    </source>
</evidence>
<accession>A0A286UPQ9</accession>
<dbReference type="FunFam" id="3.40.50.300:FF:000692">
    <property type="entry name" value="Guanine nucleotide-binding protein subunit alpha"/>
    <property type="match status" value="1"/>
</dbReference>
<dbReference type="Pfam" id="PF00503">
    <property type="entry name" value="G-alpha"/>
    <property type="match status" value="1"/>
</dbReference>
<proteinExistence type="predicted"/>
<feature type="compositionally biased region" description="Basic and acidic residues" evidence="7">
    <location>
        <begin position="27"/>
        <end position="45"/>
    </location>
</feature>
<dbReference type="PROSITE" id="PS51882">
    <property type="entry name" value="G_ALPHA"/>
    <property type="match status" value="1"/>
</dbReference>
<evidence type="ECO:0000313" key="8">
    <source>
        <dbReference type="EMBL" id="PAV21577.1"/>
    </source>
</evidence>